<dbReference type="RefSeq" id="WP_069606641.1">
    <property type="nucleotide sequence ID" value="NZ_CP015217.1"/>
</dbReference>
<proteinExistence type="predicted"/>
<dbReference type="OrthoDB" id="333503at2"/>
<dbReference type="KEGG" id="laj:A0128_05820"/>
<keyword evidence="2" id="KW-1185">Reference proteome</keyword>
<accession>A0A1D7UV35</accession>
<sequence>MANTTKRDRIRIRFLCDQVGSLKEKGLNAITTFDRCWEKIPDPLIQKLNAEELSLYIQRHLLPNEILNANREREKNEYDSKSA</sequence>
<evidence type="ECO:0000313" key="1">
    <source>
        <dbReference type="EMBL" id="AOP33404.1"/>
    </source>
</evidence>
<protein>
    <submittedName>
        <fullName evidence="1">Uncharacterized protein</fullName>
    </submittedName>
</protein>
<dbReference type="AlphaFoldDB" id="A0A1D7UV35"/>
<evidence type="ECO:0000313" key="2">
    <source>
        <dbReference type="Proteomes" id="UP000094197"/>
    </source>
</evidence>
<dbReference type="Proteomes" id="UP000094197">
    <property type="component" value="Chromosome 1"/>
</dbReference>
<name>A0A1D7UV35_9LEPT</name>
<gene>
    <name evidence="1" type="ORF">A0128_05820</name>
</gene>
<reference evidence="1 2" key="1">
    <citation type="submission" date="2016-04" db="EMBL/GenBank/DDBJ databases">
        <title>Complete genome seqeunce of Leptospira alstonii serovar Room22.</title>
        <authorList>
            <person name="Nally J.E."/>
            <person name="Bayles D.O."/>
            <person name="Hurley D."/>
            <person name="Fanning S."/>
            <person name="McMahon B.J."/>
            <person name="Arent Z."/>
        </authorList>
    </citation>
    <scope>NUCLEOTIDE SEQUENCE [LARGE SCALE GENOMIC DNA]</scope>
    <source>
        <strain evidence="1 2">GWTS #1</strain>
    </source>
</reference>
<organism evidence="1 2">
    <name type="scientific">Leptospira tipperaryensis</name>
    <dbReference type="NCBI Taxonomy" id="2564040"/>
    <lineage>
        <taxon>Bacteria</taxon>
        <taxon>Pseudomonadati</taxon>
        <taxon>Spirochaetota</taxon>
        <taxon>Spirochaetia</taxon>
        <taxon>Leptospirales</taxon>
        <taxon>Leptospiraceae</taxon>
        <taxon>Leptospira</taxon>
    </lineage>
</organism>
<dbReference type="EMBL" id="CP015217">
    <property type="protein sequence ID" value="AOP33404.1"/>
    <property type="molecule type" value="Genomic_DNA"/>
</dbReference>